<evidence type="ECO:0000256" key="2">
    <source>
        <dbReference type="SAM" id="Phobius"/>
    </source>
</evidence>
<evidence type="ECO:0000313" key="5">
    <source>
        <dbReference type="Proteomes" id="UP000234881"/>
    </source>
</evidence>
<evidence type="ECO:0000313" key="4">
    <source>
        <dbReference type="EMBL" id="PLW78958.1"/>
    </source>
</evidence>
<dbReference type="EMBL" id="PKUQ01000050">
    <property type="protein sequence ID" value="PLW75551.1"/>
    <property type="molecule type" value="Genomic_DNA"/>
</dbReference>
<dbReference type="Proteomes" id="UP000234881">
    <property type="component" value="Unassembled WGS sequence"/>
</dbReference>
<keyword evidence="2" id="KW-0472">Membrane</keyword>
<dbReference type="AlphaFoldDB" id="A0A2N5XLY7"/>
<keyword evidence="5" id="KW-1185">Reference proteome</keyword>
<keyword evidence="1" id="KW-0175">Coiled coil</keyword>
<reference evidence="3 5" key="1">
    <citation type="submission" date="2018-01" db="EMBL/GenBank/DDBJ databases">
        <title>The draft genome sequence of Cohaesibacter sp. H1304.</title>
        <authorList>
            <person name="Wang N.-N."/>
            <person name="Du Z.-J."/>
        </authorList>
    </citation>
    <scope>NUCLEOTIDE SEQUENCE [LARGE SCALE GENOMIC DNA]</scope>
    <source>
        <strain evidence="3 5">H1304</strain>
    </source>
</reference>
<proteinExistence type="predicted"/>
<name>A0A2N5XLY7_9HYPH</name>
<evidence type="ECO:0000313" key="3">
    <source>
        <dbReference type="EMBL" id="PLW75551.1"/>
    </source>
</evidence>
<evidence type="ECO:0008006" key="6">
    <source>
        <dbReference type="Google" id="ProtNLM"/>
    </source>
</evidence>
<feature type="coiled-coil region" evidence="1">
    <location>
        <begin position="20"/>
        <end position="54"/>
    </location>
</feature>
<keyword evidence="2" id="KW-1133">Transmembrane helix</keyword>
<protein>
    <recommendedName>
        <fullName evidence="6">Cell division protein FtsL</fullName>
    </recommendedName>
</protein>
<evidence type="ECO:0000256" key="1">
    <source>
        <dbReference type="SAM" id="Coils"/>
    </source>
</evidence>
<keyword evidence="2" id="KW-0812">Transmembrane</keyword>
<dbReference type="EMBL" id="PKUQ01000001">
    <property type="protein sequence ID" value="PLW78958.1"/>
    <property type="molecule type" value="Genomic_DNA"/>
</dbReference>
<accession>A0A2N5XLY7</accession>
<dbReference type="OrthoDB" id="7165680at2"/>
<gene>
    <name evidence="4" type="ORF">C0081_01600</name>
    <name evidence="3" type="ORF">C0081_19640</name>
</gene>
<sequence length="123" mass="14091">MSRLTNFLLFFLVLIGAFWLYQVKHEAQEEEKKIATLEKQISAENEALLLLKAEWSYLNRPQRVQRLVERFSDQLHLKAVDPHQIGSAADLPERIEGPALTGDDKQGLDAFLKNAQPVHARVE</sequence>
<comment type="caution">
    <text evidence="3">The sequence shown here is derived from an EMBL/GenBank/DDBJ whole genome shotgun (WGS) entry which is preliminary data.</text>
</comment>
<feature type="transmembrane region" description="Helical" evidence="2">
    <location>
        <begin position="6"/>
        <end position="23"/>
    </location>
</feature>
<organism evidence="3 5">
    <name type="scientific">Cohaesibacter celericrescens</name>
    <dbReference type="NCBI Taxonomy" id="2067669"/>
    <lineage>
        <taxon>Bacteria</taxon>
        <taxon>Pseudomonadati</taxon>
        <taxon>Pseudomonadota</taxon>
        <taxon>Alphaproteobacteria</taxon>
        <taxon>Hyphomicrobiales</taxon>
        <taxon>Cohaesibacteraceae</taxon>
    </lineage>
</organism>
<dbReference type="RefSeq" id="WP_101532041.1">
    <property type="nucleotide sequence ID" value="NZ_PKUQ01000001.1"/>
</dbReference>